<keyword evidence="3" id="KW-0548">Nucleotidyltransferase</keyword>
<evidence type="ECO:0000313" key="4">
    <source>
        <dbReference type="Proteomes" id="UP000758652"/>
    </source>
</evidence>
<dbReference type="InterPro" id="IPR045886">
    <property type="entry name" value="ThiF/MoeB/HesA"/>
</dbReference>
<dbReference type="Gene3D" id="3.40.50.720">
    <property type="entry name" value="NAD(P)-binding Rossmann-like Domain"/>
    <property type="match status" value="1"/>
</dbReference>
<gene>
    <name evidence="3" type="ORF">INF30_06945</name>
</gene>
<comment type="caution">
    <text evidence="3">The sequence shown here is derived from an EMBL/GenBank/DDBJ whole genome shotgun (WGS) entry which is preliminary data.</text>
</comment>
<feature type="domain" description="THIF-type NAD/FAD binding fold" evidence="1">
    <location>
        <begin position="367"/>
        <end position="495"/>
    </location>
</feature>
<keyword evidence="3" id="KW-0808">Transferase</keyword>
<dbReference type="PANTHER" id="PTHR43267">
    <property type="entry name" value="TRNA THREONYLCARBAMOYLADENOSINE DEHYDRATASE"/>
    <property type="match status" value="1"/>
</dbReference>
<dbReference type="SUPFAM" id="SSF69572">
    <property type="entry name" value="Activating enzymes of the ubiquitin-like proteins"/>
    <property type="match status" value="1"/>
</dbReference>
<dbReference type="Pfam" id="PF26398">
    <property type="entry name" value="Cap2_linker"/>
    <property type="match status" value="1"/>
</dbReference>
<dbReference type="InterPro" id="IPR000594">
    <property type="entry name" value="ThiF_NAD_FAD-bd"/>
</dbReference>
<name>A0ABR9RJ41_9FIRM</name>
<evidence type="ECO:0000259" key="2">
    <source>
        <dbReference type="Pfam" id="PF26398"/>
    </source>
</evidence>
<proteinExistence type="predicted"/>
<sequence length="591" mass="67843">MKEPSESILCGRRAIENYSEITLIKDVTWDEHAECWYICFGVLLEDEPINLPTYTEWYITIDDSYPSGTIKVYPANHNGIKGTFFHQSCNAKIAENGQWRSGDLCLRDPYADICGQSCEPKDEKTRLDWNFYRTIKWIKAANKGNLIKADDFFELPQIPWTCNLHLVFDEDIVSFMEWESTDSKCGICTLIRKEKVLCVTEFRDLKGNLCKGTVWGDYFSEKKQCKYEAGWILLKSIPVVNGWQCPINYGELFQAIENQGEDFKTLITPLLKKLRKKKASILLIGFPIPKLYGGEKNNIHWWAIRLPKLSNQYSIKTGFRPIERNYVFCDFKFIIKNNREIEWMITENWTSESLMSRGMYSIDVCKLNFLIIGCGAVGSSVAEQLVRSGITRITLMDDDILNAGNIVRHSLEYGDIDCKKTNALKRHLSSINCHAKIYELQSRLEANNASVMNEYSVIIDCTGNDEVLQLLNERKKAAIVCSVSVGYRANNVYFGYHKGFGFPIKKYVDKFRDYIKKDSEDMEGEKIPWEGIGCWNPVFPACSIDMVMASTMAVKLLTKLIDSNCAEDKMILFQWKEKGNEGIGFYDAVCL</sequence>
<organism evidence="3 4">
    <name type="scientific">Claveliimonas monacensis</name>
    <dbReference type="NCBI Taxonomy" id="2779351"/>
    <lineage>
        <taxon>Bacteria</taxon>
        <taxon>Bacillati</taxon>
        <taxon>Bacillota</taxon>
        <taxon>Clostridia</taxon>
        <taxon>Lachnospirales</taxon>
        <taxon>Lachnospiraceae</taxon>
        <taxon>Claveliimonas</taxon>
    </lineage>
</organism>
<keyword evidence="4" id="KW-1185">Reference proteome</keyword>
<protein>
    <submittedName>
        <fullName evidence="3">ThiF family adenylyltransferase</fullName>
    </submittedName>
</protein>
<dbReference type="InterPro" id="IPR035985">
    <property type="entry name" value="Ubiquitin-activating_enz"/>
</dbReference>
<evidence type="ECO:0000313" key="3">
    <source>
        <dbReference type="EMBL" id="MBE5062996.1"/>
    </source>
</evidence>
<dbReference type="PANTHER" id="PTHR43267:SF1">
    <property type="entry name" value="TRNA THREONYLCARBAMOYLADENOSINE DEHYDRATASE"/>
    <property type="match status" value="1"/>
</dbReference>
<dbReference type="EMBL" id="JADCKL010000004">
    <property type="protein sequence ID" value="MBE5062996.1"/>
    <property type="molecule type" value="Genomic_DNA"/>
</dbReference>
<evidence type="ECO:0000259" key="1">
    <source>
        <dbReference type="Pfam" id="PF00899"/>
    </source>
</evidence>
<dbReference type="Pfam" id="PF00899">
    <property type="entry name" value="ThiF"/>
    <property type="match status" value="1"/>
</dbReference>
<reference evidence="3 4" key="1">
    <citation type="submission" date="2020-10" db="EMBL/GenBank/DDBJ databases">
        <title>ChiBAC.</title>
        <authorList>
            <person name="Zenner C."/>
            <person name="Hitch T.C.A."/>
            <person name="Clavel T."/>
        </authorList>
    </citation>
    <scope>NUCLEOTIDE SEQUENCE [LARGE SCALE GENOMIC DNA]</scope>
    <source>
        <strain evidence="3 4">DSM 108991</strain>
    </source>
</reference>
<accession>A0ABR9RJ41</accession>
<dbReference type="GO" id="GO:0016779">
    <property type="term" value="F:nucleotidyltransferase activity"/>
    <property type="evidence" value="ECO:0007669"/>
    <property type="project" value="UniProtKB-KW"/>
</dbReference>
<dbReference type="InterPro" id="IPR058964">
    <property type="entry name" value="Cap2_linker"/>
</dbReference>
<feature type="domain" description="Cap2 central linker" evidence="2">
    <location>
        <begin position="144"/>
        <end position="349"/>
    </location>
</feature>
<dbReference type="Proteomes" id="UP000758652">
    <property type="component" value="Unassembled WGS sequence"/>
</dbReference>
<dbReference type="RefSeq" id="WP_226394699.1">
    <property type="nucleotide sequence ID" value="NZ_JADCKL010000004.1"/>
</dbReference>